<feature type="compositionally biased region" description="Acidic residues" evidence="6">
    <location>
        <begin position="186"/>
        <end position="207"/>
    </location>
</feature>
<feature type="repeat" description="WD" evidence="5">
    <location>
        <begin position="423"/>
        <end position="457"/>
    </location>
</feature>
<feature type="region of interest" description="Disordered" evidence="6">
    <location>
        <begin position="183"/>
        <end position="207"/>
    </location>
</feature>
<dbReference type="SUPFAM" id="SSF50978">
    <property type="entry name" value="WD40 repeat-like"/>
    <property type="match status" value="1"/>
</dbReference>
<evidence type="ECO:0000313" key="8">
    <source>
        <dbReference type="EMBL" id="KAK6589799.1"/>
    </source>
</evidence>
<accession>A0AAV9XZ47</accession>
<keyword evidence="3" id="KW-0677">Repeat</keyword>
<dbReference type="Gene3D" id="2.130.10.10">
    <property type="entry name" value="YVTN repeat-like/Quinoprotein amine dehydrogenase"/>
    <property type="match status" value="1"/>
</dbReference>
<dbReference type="PROSITE" id="PS00678">
    <property type="entry name" value="WD_REPEATS_1"/>
    <property type="match status" value="1"/>
</dbReference>
<dbReference type="GO" id="GO:0005730">
    <property type="term" value="C:nucleolus"/>
    <property type="evidence" value="ECO:0007669"/>
    <property type="project" value="TreeGrafter"/>
</dbReference>
<evidence type="ECO:0000256" key="4">
    <source>
        <dbReference type="ARBA" id="ARBA00023242"/>
    </source>
</evidence>
<evidence type="ECO:0000256" key="3">
    <source>
        <dbReference type="ARBA" id="ARBA00022737"/>
    </source>
</evidence>
<keyword evidence="9" id="KW-1185">Reference proteome</keyword>
<name>A0AAV9XZ47_9CRYT</name>
<dbReference type="Pfam" id="PF00400">
    <property type="entry name" value="WD40"/>
    <property type="match status" value="2"/>
</dbReference>
<evidence type="ECO:0000256" key="1">
    <source>
        <dbReference type="ARBA" id="ARBA00004123"/>
    </source>
</evidence>
<feature type="compositionally biased region" description="Acidic residues" evidence="6">
    <location>
        <begin position="65"/>
        <end position="78"/>
    </location>
</feature>
<dbReference type="InterPro" id="IPR022052">
    <property type="entry name" value="Histone-bd_RBBP4-like_N"/>
</dbReference>
<proteinExistence type="predicted"/>
<evidence type="ECO:0000313" key="9">
    <source>
        <dbReference type="Proteomes" id="UP001311799"/>
    </source>
</evidence>
<dbReference type="PANTHER" id="PTHR45903">
    <property type="entry name" value="GLUTAMATE-RICH WD REPEAT-CONTAINING PROTEIN 1"/>
    <property type="match status" value="1"/>
</dbReference>
<evidence type="ECO:0000256" key="6">
    <source>
        <dbReference type="SAM" id="MobiDB-lite"/>
    </source>
</evidence>
<dbReference type="InterPro" id="IPR001680">
    <property type="entry name" value="WD40_rpt"/>
</dbReference>
<feature type="region of interest" description="Disordered" evidence="6">
    <location>
        <begin position="65"/>
        <end position="85"/>
    </location>
</feature>
<dbReference type="Proteomes" id="UP001311799">
    <property type="component" value="Unassembled WGS sequence"/>
</dbReference>
<gene>
    <name evidence="8" type="ORF">RS030_192937</name>
</gene>
<dbReference type="EMBL" id="JAWDEY010000010">
    <property type="protein sequence ID" value="KAK6589799.1"/>
    <property type="molecule type" value="Genomic_DNA"/>
</dbReference>
<dbReference type="Pfam" id="PF12265">
    <property type="entry name" value="CAF1C_H4-bd"/>
    <property type="match status" value="1"/>
</dbReference>
<keyword evidence="2 5" id="KW-0853">WD repeat</keyword>
<dbReference type="SMART" id="SM00320">
    <property type="entry name" value="WD40"/>
    <property type="match status" value="5"/>
</dbReference>
<dbReference type="PROSITE" id="PS50082">
    <property type="entry name" value="WD_REPEATS_2"/>
    <property type="match status" value="2"/>
</dbReference>
<reference evidence="8 9" key="1">
    <citation type="submission" date="2023-10" db="EMBL/GenBank/DDBJ databases">
        <title>Comparative genomics analysis reveals potential genetic determinants of host preference in Cryptosporidium xiaoi.</title>
        <authorList>
            <person name="Xiao L."/>
            <person name="Li J."/>
        </authorList>
    </citation>
    <scope>NUCLEOTIDE SEQUENCE [LARGE SCALE GENOMIC DNA]</scope>
    <source>
        <strain evidence="8 9">52996</strain>
    </source>
</reference>
<feature type="domain" description="Histone-binding protein RBBP4-like N-terminal" evidence="7">
    <location>
        <begin position="112"/>
        <end position="179"/>
    </location>
</feature>
<comment type="subcellular location">
    <subcellularLocation>
        <location evidence="1">Nucleus</location>
    </subcellularLocation>
</comment>
<keyword evidence="4" id="KW-0539">Nucleus</keyword>
<dbReference type="InterPro" id="IPR015943">
    <property type="entry name" value="WD40/YVTN_repeat-like_dom_sf"/>
</dbReference>
<dbReference type="InterPro" id="IPR036322">
    <property type="entry name" value="WD40_repeat_dom_sf"/>
</dbReference>
<dbReference type="GO" id="GO:0042254">
    <property type="term" value="P:ribosome biogenesis"/>
    <property type="evidence" value="ECO:0007669"/>
    <property type="project" value="TreeGrafter"/>
</dbReference>
<dbReference type="AlphaFoldDB" id="A0AAV9XZ47"/>
<protein>
    <submittedName>
        <fullName evidence="8">WD repeat</fullName>
    </submittedName>
</protein>
<dbReference type="PANTHER" id="PTHR45903:SF1">
    <property type="entry name" value="GLUTAMATE-RICH WD REPEAT-CONTAINING PROTEIN 1"/>
    <property type="match status" value="1"/>
</dbReference>
<dbReference type="InterPro" id="IPR051972">
    <property type="entry name" value="Glutamate-rich_WD_repeat"/>
</dbReference>
<feature type="repeat" description="WD" evidence="5">
    <location>
        <begin position="379"/>
        <end position="415"/>
    </location>
</feature>
<dbReference type="InterPro" id="IPR019775">
    <property type="entry name" value="WD40_repeat_CS"/>
</dbReference>
<evidence type="ECO:0000259" key="7">
    <source>
        <dbReference type="Pfam" id="PF12265"/>
    </source>
</evidence>
<dbReference type="PROSITE" id="PS50294">
    <property type="entry name" value="WD_REPEATS_REGION"/>
    <property type="match status" value="2"/>
</dbReference>
<comment type="caution">
    <text evidence="8">The sequence shown here is derived from an EMBL/GenBank/DDBJ whole genome shotgun (WGS) entry which is preliminary data.</text>
</comment>
<sequence length="518" mass="59299">MQDKPKIKLYHNYNIKTSDNISEDDLPSKFTPDKTKSEMYEKQEGFLNVEGDFAEEFDDEIETEEEVTGENGDEEMINEDSNNNKKGGYLYDESEIMKQYWLPGMNDNINNEELVYEPKAYKMYHKCLVEWSCLTLDIIPDKLGENRTQFPHTCFVAAGTQANSDENNNILLMKWSRMHKTKRDRDDDDYNFSDSDTDSDNDSDDCYVDEDPIVDVEAIPHKGTVNRIRVCPQIPNLISTWSELGNISMWDISNPLDNLNNTDKSGSNKKKPSNLAKKSIIKPKFTYDGHLDEGFSMDWNPNKVAYFVSGDRKGNICYWQPIQGGKWNVVTIRDHFQSSVEALKWKNDKDGCDIFAAGLVNSNICIIDVRSNSDILTITNSHKGDVNCLSWNPFSENLLLSGSDDCTVKLWDIRNIKDPVELFNFHREPILSVDWHQQDQDVFLSASLDNSISFWDIGIEEDNDATKVAKGNIDIPNKLLFLHMGQEHIAEAKWHKQIPGLAISTAQDSLNVFIPRNL</sequence>
<organism evidence="8 9">
    <name type="scientific">Cryptosporidium xiaoi</name>
    <dbReference type="NCBI Taxonomy" id="659607"/>
    <lineage>
        <taxon>Eukaryota</taxon>
        <taxon>Sar</taxon>
        <taxon>Alveolata</taxon>
        <taxon>Apicomplexa</taxon>
        <taxon>Conoidasida</taxon>
        <taxon>Coccidia</taxon>
        <taxon>Eucoccidiorida</taxon>
        <taxon>Eimeriorina</taxon>
        <taxon>Cryptosporidiidae</taxon>
        <taxon>Cryptosporidium</taxon>
    </lineage>
</organism>
<evidence type="ECO:0000256" key="2">
    <source>
        <dbReference type="ARBA" id="ARBA00022574"/>
    </source>
</evidence>
<evidence type="ECO:0000256" key="5">
    <source>
        <dbReference type="PROSITE-ProRule" id="PRU00221"/>
    </source>
</evidence>